<keyword evidence="3" id="KW-0804">Transcription</keyword>
<dbReference type="PANTHER" id="PTHR47506">
    <property type="entry name" value="TRANSCRIPTIONAL REGULATORY PROTEIN"/>
    <property type="match status" value="1"/>
</dbReference>
<dbReference type="PANTHER" id="PTHR47506:SF7">
    <property type="entry name" value="TRANSCRIPTIONAL REGULATORY PROTEIN"/>
    <property type="match status" value="1"/>
</dbReference>
<feature type="region of interest" description="Disordered" evidence="5">
    <location>
        <begin position="1"/>
        <end position="25"/>
    </location>
</feature>
<comment type="caution">
    <text evidence="7">The sequence shown here is derived from an EMBL/GenBank/DDBJ whole genome shotgun (WGS) entry which is preliminary data.</text>
</comment>
<evidence type="ECO:0000313" key="7">
    <source>
        <dbReference type="EMBL" id="KZB02699.1"/>
    </source>
</evidence>
<evidence type="ECO:0000256" key="4">
    <source>
        <dbReference type="PROSITE-ProRule" id="PRU00335"/>
    </source>
</evidence>
<name>A0A154IQ13_RHILE</name>
<feature type="domain" description="HTH tetR-type" evidence="6">
    <location>
        <begin position="25"/>
        <end position="85"/>
    </location>
</feature>
<dbReference type="SUPFAM" id="SSF48498">
    <property type="entry name" value="Tetracyclin repressor-like, C-terminal domain"/>
    <property type="match status" value="1"/>
</dbReference>
<keyword evidence="1" id="KW-0805">Transcription regulation</keyword>
<keyword evidence="2 4" id="KW-0238">DNA-binding</keyword>
<dbReference type="EMBL" id="LVYU01000035">
    <property type="protein sequence ID" value="KZB02699.1"/>
    <property type="molecule type" value="Genomic_DNA"/>
</dbReference>
<protein>
    <submittedName>
        <fullName evidence="7">TetR family transcriptional regulator</fullName>
    </submittedName>
</protein>
<evidence type="ECO:0000256" key="3">
    <source>
        <dbReference type="ARBA" id="ARBA00023163"/>
    </source>
</evidence>
<evidence type="ECO:0000256" key="2">
    <source>
        <dbReference type="ARBA" id="ARBA00023125"/>
    </source>
</evidence>
<dbReference type="SUPFAM" id="SSF46689">
    <property type="entry name" value="Homeodomain-like"/>
    <property type="match status" value="1"/>
</dbReference>
<dbReference type="GO" id="GO:0003677">
    <property type="term" value="F:DNA binding"/>
    <property type="evidence" value="ECO:0007669"/>
    <property type="project" value="UniProtKB-UniRule"/>
</dbReference>
<proteinExistence type="predicted"/>
<evidence type="ECO:0000259" key="6">
    <source>
        <dbReference type="PROSITE" id="PS50977"/>
    </source>
</evidence>
<dbReference type="InterPro" id="IPR009057">
    <property type="entry name" value="Homeodomain-like_sf"/>
</dbReference>
<dbReference type="PRINTS" id="PR00455">
    <property type="entry name" value="HTHTETR"/>
</dbReference>
<evidence type="ECO:0000256" key="1">
    <source>
        <dbReference type="ARBA" id="ARBA00023015"/>
    </source>
</evidence>
<dbReference type="Pfam" id="PF00440">
    <property type="entry name" value="TetR_N"/>
    <property type="match status" value="1"/>
</dbReference>
<reference evidence="7" key="1">
    <citation type="submission" date="2016-03" db="EMBL/GenBank/DDBJ databases">
        <title>Microsymbionts genomes from the relict species Vavilovia formosa.</title>
        <authorList>
            <person name="Chirak E."/>
            <person name="Kimeklis A."/>
            <person name="Kopat V."/>
            <person name="Andronov E."/>
        </authorList>
    </citation>
    <scope>NUCLEOTIDE SEQUENCE [LARGE SCALE GENOMIC DNA]</scope>
    <source>
        <strain evidence="7">Vaf12</strain>
    </source>
</reference>
<evidence type="ECO:0000256" key="5">
    <source>
        <dbReference type="SAM" id="MobiDB-lite"/>
    </source>
</evidence>
<feature type="DNA-binding region" description="H-T-H motif" evidence="4">
    <location>
        <begin position="48"/>
        <end position="67"/>
    </location>
</feature>
<dbReference type="Gene3D" id="1.10.357.10">
    <property type="entry name" value="Tetracycline Repressor, domain 2"/>
    <property type="match status" value="1"/>
</dbReference>
<dbReference type="InterPro" id="IPR036271">
    <property type="entry name" value="Tet_transcr_reg_TetR-rel_C_sf"/>
</dbReference>
<sequence>MSRTMSAKKSETSNEIPAAVKEDRIPPRERIVSTASELFRERGIRGIGVDAIADAALTNKMTLYRHFGSKDELVCETLRRASEKAGAIWRDLESAYPGNPRAQLDAWVELRAQCLNGEPAGCDLANAAIELKGEGHPAHEMIERHKAEQRDRLAALCSAAGAREAQLLADTLTLLLEGARVSRQAMGAAGCCGHFAKACHAAIASFA</sequence>
<dbReference type="PROSITE" id="PS50977">
    <property type="entry name" value="HTH_TETR_2"/>
    <property type="match status" value="1"/>
</dbReference>
<organism evidence="7">
    <name type="scientific">Rhizobium leguminosarum</name>
    <dbReference type="NCBI Taxonomy" id="384"/>
    <lineage>
        <taxon>Bacteria</taxon>
        <taxon>Pseudomonadati</taxon>
        <taxon>Pseudomonadota</taxon>
        <taxon>Alphaproteobacteria</taxon>
        <taxon>Hyphomicrobiales</taxon>
        <taxon>Rhizobiaceae</taxon>
        <taxon>Rhizobium/Agrobacterium group</taxon>
        <taxon>Rhizobium</taxon>
    </lineage>
</organism>
<dbReference type="InterPro" id="IPR001647">
    <property type="entry name" value="HTH_TetR"/>
</dbReference>
<gene>
    <name evidence="7" type="ORF">A4A59_09270</name>
</gene>
<dbReference type="AlphaFoldDB" id="A0A154IQ13"/>
<accession>A0A154IQ13</accession>
<dbReference type="RefSeq" id="WP_062940328.1">
    <property type="nucleotide sequence ID" value="NZ_CP171846.1"/>
</dbReference>